<name>A0A0F8ZP18_9ZZZZ</name>
<reference evidence="1" key="1">
    <citation type="journal article" date="2015" name="Nature">
        <title>Complex archaea that bridge the gap between prokaryotes and eukaryotes.</title>
        <authorList>
            <person name="Spang A."/>
            <person name="Saw J.H."/>
            <person name="Jorgensen S.L."/>
            <person name="Zaremba-Niedzwiedzka K."/>
            <person name="Martijn J."/>
            <person name="Lind A.E."/>
            <person name="van Eijk R."/>
            <person name="Schleper C."/>
            <person name="Guy L."/>
            <person name="Ettema T.J."/>
        </authorList>
    </citation>
    <scope>NUCLEOTIDE SEQUENCE</scope>
</reference>
<gene>
    <name evidence="1" type="ORF">LCGC14_2750200</name>
</gene>
<accession>A0A0F8ZP18</accession>
<comment type="caution">
    <text evidence="1">The sequence shown here is derived from an EMBL/GenBank/DDBJ whole genome shotgun (WGS) entry which is preliminary data.</text>
</comment>
<evidence type="ECO:0000313" key="1">
    <source>
        <dbReference type="EMBL" id="KKK87740.1"/>
    </source>
</evidence>
<protein>
    <submittedName>
        <fullName evidence="1">Uncharacterized protein</fullName>
    </submittedName>
</protein>
<dbReference type="AlphaFoldDB" id="A0A0F8ZP18"/>
<sequence>MEDKKFTCCYGCKWEIENFNRLFFTGCRKMMKLYCESGPDYKCIDRYIKDLTSYIESEED</sequence>
<dbReference type="EMBL" id="LAZR01050267">
    <property type="protein sequence ID" value="KKK87740.1"/>
    <property type="molecule type" value="Genomic_DNA"/>
</dbReference>
<organism evidence="1">
    <name type="scientific">marine sediment metagenome</name>
    <dbReference type="NCBI Taxonomy" id="412755"/>
    <lineage>
        <taxon>unclassified sequences</taxon>
        <taxon>metagenomes</taxon>
        <taxon>ecological metagenomes</taxon>
    </lineage>
</organism>
<proteinExistence type="predicted"/>